<dbReference type="VEuPathDB" id="AmoebaDB:NAEGRDRAFT_61583"/>
<gene>
    <name evidence="2" type="ORF">NAEGRDRAFT_61583</name>
</gene>
<dbReference type="GeneID" id="8863655"/>
<keyword evidence="3" id="KW-1185">Reference proteome</keyword>
<dbReference type="KEGG" id="ngr:NAEGRDRAFT_61583"/>
<dbReference type="OrthoDB" id="10254224at2759"/>
<sequence>MEQTRQHQQTGTLKSVTEYLPPKERVLRSEQIGLSSHKNLYNNGTLIENWIEERNASDYQDKLRNDTGYENLLKTPATLNQIMYQHPTNLKKDAYRVEEPILPKETEKEILFVHGDDRYEQSHVSMTNLTYAPPQQALKTDSAIQAIRTIKPGLQENHAPSRLVEQKKQQWMIEKENEKNLMSTFKTTYAAEIAEKQKLSETSTTSTHIPSEMFTTSKAIIPDKQSAVRTMTQSGGWSDALKAASPVPQETQPKNNKMWGDFTHSLTQDHLKSGLRQPVEYKNTPLATLGKRR</sequence>
<accession>D2UYT6</accession>
<evidence type="ECO:0000256" key="1">
    <source>
        <dbReference type="SAM" id="MobiDB-lite"/>
    </source>
</evidence>
<proteinExistence type="predicted"/>
<dbReference type="EMBL" id="GG738845">
    <property type="protein sequence ID" value="EFC50842.1"/>
    <property type="molecule type" value="Genomic_DNA"/>
</dbReference>
<evidence type="ECO:0000313" key="3">
    <source>
        <dbReference type="Proteomes" id="UP000006671"/>
    </source>
</evidence>
<dbReference type="InParanoid" id="D2UYT6"/>
<feature type="region of interest" description="Disordered" evidence="1">
    <location>
        <begin position="271"/>
        <end position="293"/>
    </location>
</feature>
<name>D2UYT6_NAEGR</name>
<evidence type="ECO:0000313" key="2">
    <source>
        <dbReference type="EMBL" id="EFC50842.1"/>
    </source>
</evidence>
<reference evidence="2 3" key="1">
    <citation type="journal article" date="2010" name="Cell">
        <title>The genome of Naegleria gruberi illuminates early eukaryotic versatility.</title>
        <authorList>
            <person name="Fritz-Laylin L.K."/>
            <person name="Prochnik S.E."/>
            <person name="Ginger M.L."/>
            <person name="Dacks J.B."/>
            <person name="Carpenter M.L."/>
            <person name="Field M.C."/>
            <person name="Kuo A."/>
            <person name="Paredez A."/>
            <person name="Chapman J."/>
            <person name="Pham J."/>
            <person name="Shu S."/>
            <person name="Neupane R."/>
            <person name="Cipriano M."/>
            <person name="Mancuso J."/>
            <person name="Tu H."/>
            <person name="Salamov A."/>
            <person name="Lindquist E."/>
            <person name="Shapiro H."/>
            <person name="Lucas S."/>
            <person name="Grigoriev I.V."/>
            <person name="Cande W.Z."/>
            <person name="Fulton C."/>
            <person name="Rokhsar D.S."/>
            <person name="Dawson S.C."/>
        </authorList>
    </citation>
    <scope>NUCLEOTIDE SEQUENCE [LARGE SCALE GENOMIC DNA]</scope>
    <source>
        <strain evidence="2 3">NEG-M</strain>
    </source>
</reference>
<dbReference type="OMA" id="HIPSEMF"/>
<organism evidence="3">
    <name type="scientific">Naegleria gruberi</name>
    <name type="common">Amoeba</name>
    <dbReference type="NCBI Taxonomy" id="5762"/>
    <lineage>
        <taxon>Eukaryota</taxon>
        <taxon>Discoba</taxon>
        <taxon>Heterolobosea</taxon>
        <taxon>Tetramitia</taxon>
        <taxon>Eutetramitia</taxon>
        <taxon>Vahlkampfiidae</taxon>
        <taxon>Naegleria</taxon>
    </lineage>
</organism>
<dbReference type="AlphaFoldDB" id="D2UYT6"/>
<protein>
    <submittedName>
        <fullName evidence="2">Predicted protein</fullName>
    </submittedName>
</protein>
<dbReference type="Proteomes" id="UP000006671">
    <property type="component" value="Unassembled WGS sequence"/>
</dbReference>
<dbReference type="RefSeq" id="XP_002683586.1">
    <property type="nucleotide sequence ID" value="XM_002683540.1"/>
</dbReference>